<dbReference type="RefSeq" id="WP_232091155.1">
    <property type="nucleotide sequence ID" value="NZ_LR812090.1"/>
</dbReference>
<dbReference type="PROSITE" id="PS00041">
    <property type="entry name" value="HTH_ARAC_FAMILY_1"/>
    <property type="match status" value="1"/>
</dbReference>
<dbReference type="EMBL" id="LR812090">
    <property type="protein sequence ID" value="CAB9493654.1"/>
    <property type="molecule type" value="Genomic_DNA"/>
</dbReference>
<dbReference type="PRINTS" id="PR00032">
    <property type="entry name" value="HTHARAC"/>
</dbReference>
<evidence type="ECO:0000313" key="6">
    <source>
        <dbReference type="Proteomes" id="UP000509458"/>
    </source>
</evidence>
<dbReference type="InterPro" id="IPR018060">
    <property type="entry name" value="HTH_AraC"/>
</dbReference>
<feature type="domain" description="HTH araC/xylS-type" evidence="4">
    <location>
        <begin position="178"/>
        <end position="279"/>
    </location>
</feature>
<evidence type="ECO:0000256" key="1">
    <source>
        <dbReference type="ARBA" id="ARBA00023015"/>
    </source>
</evidence>
<evidence type="ECO:0000256" key="2">
    <source>
        <dbReference type="ARBA" id="ARBA00023125"/>
    </source>
</evidence>
<proteinExistence type="predicted"/>
<gene>
    <name evidence="5" type="ORF">ALFOR1_30578</name>
</gene>
<name>A0A6T9Y4M0_ALTMA</name>
<dbReference type="InterPro" id="IPR018062">
    <property type="entry name" value="HTH_AraC-typ_CS"/>
</dbReference>
<dbReference type="PANTHER" id="PTHR43280">
    <property type="entry name" value="ARAC-FAMILY TRANSCRIPTIONAL REGULATOR"/>
    <property type="match status" value="1"/>
</dbReference>
<evidence type="ECO:0000256" key="3">
    <source>
        <dbReference type="ARBA" id="ARBA00023163"/>
    </source>
</evidence>
<dbReference type="SUPFAM" id="SSF46689">
    <property type="entry name" value="Homeodomain-like"/>
    <property type="match status" value="2"/>
</dbReference>
<keyword evidence="1" id="KW-0805">Transcription regulation</keyword>
<reference evidence="5 6" key="1">
    <citation type="submission" date="2020-06" db="EMBL/GenBank/DDBJ databases">
        <authorList>
            <person name="Duchaud E."/>
        </authorList>
    </citation>
    <scope>NUCLEOTIDE SEQUENCE [LARGE SCALE GENOMIC DNA]</scope>
    <source>
        <strain evidence="5">Alteromonas fortis</strain>
    </source>
</reference>
<accession>A0A6T9Y4M0</accession>
<dbReference type="Gene3D" id="1.10.10.60">
    <property type="entry name" value="Homeodomain-like"/>
    <property type="match status" value="2"/>
</dbReference>
<dbReference type="PANTHER" id="PTHR43280:SF28">
    <property type="entry name" value="HTH-TYPE TRANSCRIPTIONAL ACTIVATOR RHAS"/>
    <property type="match status" value="1"/>
</dbReference>
<keyword evidence="2" id="KW-0238">DNA-binding</keyword>
<dbReference type="InterPro" id="IPR009057">
    <property type="entry name" value="Homeodomain-like_sf"/>
</dbReference>
<evidence type="ECO:0000259" key="4">
    <source>
        <dbReference type="PROSITE" id="PS01124"/>
    </source>
</evidence>
<dbReference type="GO" id="GO:0043565">
    <property type="term" value="F:sequence-specific DNA binding"/>
    <property type="evidence" value="ECO:0007669"/>
    <property type="project" value="InterPro"/>
</dbReference>
<dbReference type="SMART" id="SM00342">
    <property type="entry name" value="HTH_ARAC"/>
    <property type="match status" value="1"/>
</dbReference>
<protein>
    <submittedName>
        <fullName evidence="5">Transcriptional regulator, AraC</fullName>
    </submittedName>
</protein>
<dbReference type="PROSITE" id="PS01124">
    <property type="entry name" value="HTH_ARAC_FAMILY_2"/>
    <property type="match status" value="1"/>
</dbReference>
<evidence type="ECO:0000313" key="5">
    <source>
        <dbReference type="EMBL" id="CAB9493654.1"/>
    </source>
</evidence>
<dbReference type="AlphaFoldDB" id="A0A6T9Y4M0"/>
<organism evidence="5 6">
    <name type="scientific">Alteromonas macleodii</name>
    <name type="common">Pseudoalteromonas macleodii</name>
    <dbReference type="NCBI Taxonomy" id="28108"/>
    <lineage>
        <taxon>Bacteria</taxon>
        <taxon>Pseudomonadati</taxon>
        <taxon>Pseudomonadota</taxon>
        <taxon>Gammaproteobacteria</taxon>
        <taxon>Alteromonadales</taxon>
        <taxon>Alteromonadaceae</taxon>
        <taxon>Alteromonas/Salinimonas group</taxon>
        <taxon>Alteromonas</taxon>
    </lineage>
</organism>
<dbReference type="Proteomes" id="UP000509458">
    <property type="component" value="Chromosome"/>
</dbReference>
<dbReference type="InterPro" id="IPR020449">
    <property type="entry name" value="Tscrpt_reg_AraC-type_HTH"/>
</dbReference>
<dbReference type="InterPro" id="IPR037923">
    <property type="entry name" value="HTH-like"/>
</dbReference>
<keyword evidence="3" id="KW-0804">Transcription</keyword>
<dbReference type="SUPFAM" id="SSF51215">
    <property type="entry name" value="Regulatory protein AraC"/>
    <property type="match status" value="1"/>
</dbReference>
<sequence>MNKSVYCEPFCIEKGRNFEVHHVKYDERDPYHCFMHFHEVHEFIIFEKIEGQYFYSQGESELDDFDIVFTPALETHNFSCSDREKSWFIVQFMPHVLGDEKMAKANAFFQHGLHLRLPKSRITEIQQQVHWLLESYQQDPNSARSLVLLQLLILTIGEYAKPALGGINQPITYSPLYEKMLPVINQFRSQSAVELSLIEAANMCHLSPSHFSRMFKQIFRVNFSEYALRHKLYSAARLLSQSTLSITQISYELNFSSPSHFIAQFKKQFSKTPRQFRASMTNTE</sequence>
<dbReference type="Pfam" id="PF12833">
    <property type="entry name" value="HTH_18"/>
    <property type="match status" value="1"/>
</dbReference>
<dbReference type="GO" id="GO:0003700">
    <property type="term" value="F:DNA-binding transcription factor activity"/>
    <property type="evidence" value="ECO:0007669"/>
    <property type="project" value="InterPro"/>
</dbReference>